<sequence length="426" mass="50441">MKKLLFFFLVGLLPFLSLAQDTNEEAPKKDTMPRSIPPDTFFMRDLYIDSIDILPQAIETDGWLLMNEDIKNELIGAVDNMYNAKFERAEKQFRSLRRRYKQHPMPYFLMGLSNWWKIVPTNVQTTQYDAPFFAYMDTTISFAERMYEKDAKNLEAAFFLSAAYGFQARLHSERSNWRKATVCSRRSLEFLQKSRNANGLSPEFLFGEALYNYYAVWIAQNYPLLRPIILFFPKGNKQLGLQQLKMVARNGFYTGTEAKFFLMKILANEENDHFEAMPLARQLAISYPDNAYFERFYAMMNFREGNFRETERLANDILTKYNKRLPGYEAIGGRYASYYLAYICQNRKDLVRAKQLYEQCIRFARQTNEVESGYYVSSHLNLGRIYVQEKDLFRAKQHYEEVKDKAERKTDAFREARDFLRKNRKV</sequence>
<name>A0A369QI52_9BACT</name>
<feature type="chain" id="PRO_5017050914" description="Tol-pal system protein YbgF" evidence="2">
    <location>
        <begin position="20"/>
        <end position="426"/>
    </location>
</feature>
<evidence type="ECO:0000256" key="2">
    <source>
        <dbReference type="SAM" id="SignalP"/>
    </source>
</evidence>
<protein>
    <recommendedName>
        <fullName evidence="5">Tol-pal system protein YbgF</fullName>
    </recommendedName>
</protein>
<keyword evidence="2" id="KW-0732">Signal</keyword>
<feature type="signal peptide" evidence="2">
    <location>
        <begin position="1"/>
        <end position="19"/>
    </location>
</feature>
<reference evidence="3 4" key="1">
    <citation type="submission" date="2018-04" db="EMBL/GenBank/DDBJ databases">
        <title>Adhaeribacter sp. HMF7616 genome sequencing and assembly.</title>
        <authorList>
            <person name="Kang H."/>
            <person name="Kang J."/>
            <person name="Cha I."/>
            <person name="Kim H."/>
            <person name="Joh K."/>
        </authorList>
    </citation>
    <scope>NUCLEOTIDE SEQUENCE [LARGE SCALE GENOMIC DNA]</scope>
    <source>
        <strain evidence="3 4">HMF7616</strain>
    </source>
</reference>
<keyword evidence="4" id="KW-1185">Reference proteome</keyword>
<dbReference type="SUPFAM" id="SSF48452">
    <property type="entry name" value="TPR-like"/>
    <property type="match status" value="1"/>
</dbReference>
<dbReference type="SMART" id="SM00028">
    <property type="entry name" value="TPR"/>
    <property type="match status" value="3"/>
</dbReference>
<accession>A0A369QI52</accession>
<dbReference type="Proteomes" id="UP000253919">
    <property type="component" value="Unassembled WGS sequence"/>
</dbReference>
<organism evidence="3 4">
    <name type="scientific">Adhaeribacter pallidiroseus</name>
    <dbReference type="NCBI Taxonomy" id="2072847"/>
    <lineage>
        <taxon>Bacteria</taxon>
        <taxon>Pseudomonadati</taxon>
        <taxon>Bacteroidota</taxon>
        <taxon>Cytophagia</taxon>
        <taxon>Cytophagales</taxon>
        <taxon>Hymenobacteraceae</taxon>
        <taxon>Adhaeribacter</taxon>
    </lineage>
</organism>
<dbReference type="RefSeq" id="WP_115373306.1">
    <property type="nucleotide sequence ID" value="NZ_QASA01000001.1"/>
</dbReference>
<evidence type="ECO:0000256" key="1">
    <source>
        <dbReference type="SAM" id="Coils"/>
    </source>
</evidence>
<evidence type="ECO:0000313" key="4">
    <source>
        <dbReference type="Proteomes" id="UP000253919"/>
    </source>
</evidence>
<dbReference type="EMBL" id="QASA01000001">
    <property type="protein sequence ID" value="RDC64102.1"/>
    <property type="molecule type" value="Genomic_DNA"/>
</dbReference>
<dbReference type="OrthoDB" id="9813254at2"/>
<gene>
    <name evidence="3" type="ORF">AHMF7616_02712</name>
</gene>
<dbReference type="AlphaFoldDB" id="A0A369QI52"/>
<dbReference type="Gene3D" id="1.25.40.10">
    <property type="entry name" value="Tetratricopeptide repeat domain"/>
    <property type="match status" value="1"/>
</dbReference>
<keyword evidence="1" id="KW-0175">Coiled coil</keyword>
<dbReference type="InterPro" id="IPR019734">
    <property type="entry name" value="TPR_rpt"/>
</dbReference>
<evidence type="ECO:0000313" key="3">
    <source>
        <dbReference type="EMBL" id="RDC64102.1"/>
    </source>
</evidence>
<proteinExistence type="predicted"/>
<evidence type="ECO:0008006" key="5">
    <source>
        <dbReference type="Google" id="ProtNLM"/>
    </source>
</evidence>
<comment type="caution">
    <text evidence="3">The sequence shown here is derived from an EMBL/GenBank/DDBJ whole genome shotgun (WGS) entry which is preliminary data.</text>
</comment>
<dbReference type="InterPro" id="IPR011990">
    <property type="entry name" value="TPR-like_helical_dom_sf"/>
</dbReference>
<feature type="coiled-coil region" evidence="1">
    <location>
        <begin position="396"/>
        <end position="423"/>
    </location>
</feature>